<evidence type="ECO:0000256" key="3">
    <source>
        <dbReference type="ARBA" id="ARBA00022527"/>
    </source>
</evidence>
<evidence type="ECO:0000256" key="11">
    <source>
        <dbReference type="SAM" id="MobiDB-lite"/>
    </source>
</evidence>
<evidence type="ECO:0000313" key="15">
    <source>
        <dbReference type="EMBL" id="KAF7759929.1"/>
    </source>
</evidence>
<dbReference type="Pfam" id="PF00069">
    <property type="entry name" value="Pkinase"/>
    <property type="match status" value="1"/>
</dbReference>
<evidence type="ECO:0000256" key="4">
    <source>
        <dbReference type="ARBA" id="ARBA00022679"/>
    </source>
</evidence>
<evidence type="ECO:0000256" key="6">
    <source>
        <dbReference type="ARBA" id="ARBA00022777"/>
    </source>
</evidence>
<evidence type="ECO:0000256" key="2">
    <source>
        <dbReference type="ARBA" id="ARBA00012513"/>
    </source>
</evidence>
<dbReference type="CDD" id="cd01093">
    <property type="entry name" value="CRIB_PAK_like"/>
    <property type="match status" value="1"/>
</dbReference>
<feature type="domain" description="PH" evidence="12">
    <location>
        <begin position="77"/>
        <end position="171"/>
    </location>
</feature>
<proteinExistence type="inferred from homology"/>
<feature type="region of interest" description="Disordered" evidence="11">
    <location>
        <begin position="404"/>
        <end position="533"/>
    </location>
</feature>
<comment type="caution">
    <text evidence="15">The sequence shown here is derived from an EMBL/GenBank/DDBJ whole genome shotgun (WGS) entry which is preliminary data.</text>
</comment>
<feature type="region of interest" description="Disordered" evidence="11">
    <location>
        <begin position="296"/>
        <end position="347"/>
    </location>
</feature>
<feature type="compositionally biased region" description="Low complexity" evidence="11">
    <location>
        <begin position="319"/>
        <end position="338"/>
    </location>
</feature>
<feature type="region of interest" description="Disordered" evidence="11">
    <location>
        <begin position="241"/>
        <end position="262"/>
    </location>
</feature>
<keyword evidence="4" id="KW-0808">Transferase</keyword>
<feature type="compositionally biased region" description="Pro residues" evidence="11">
    <location>
        <begin position="978"/>
        <end position="987"/>
    </location>
</feature>
<dbReference type="SMART" id="SM00233">
    <property type="entry name" value="PH"/>
    <property type="match status" value="1"/>
</dbReference>
<feature type="binding site" evidence="10">
    <location>
        <position position="596"/>
    </location>
    <ligand>
        <name>ATP</name>
        <dbReference type="ChEBI" id="CHEBI:30616"/>
    </ligand>
</feature>
<dbReference type="InterPro" id="IPR036936">
    <property type="entry name" value="CRIB_dom_sf"/>
</dbReference>
<evidence type="ECO:0000256" key="10">
    <source>
        <dbReference type="PROSITE-ProRule" id="PRU10141"/>
    </source>
</evidence>
<feature type="compositionally biased region" description="Polar residues" evidence="11">
    <location>
        <begin position="912"/>
        <end position="929"/>
    </location>
</feature>
<evidence type="ECO:0000256" key="9">
    <source>
        <dbReference type="ARBA" id="ARBA00048679"/>
    </source>
</evidence>
<feature type="region of interest" description="Disordered" evidence="11">
    <location>
        <begin position="1"/>
        <end position="39"/>
    </location>
</feature>
<dbReference type="CDD" id="cd13279">
    <property type="entry name" value="PH_Cla4_Ste20"/>
    <property type="match status" value="1"/>
</dbReference>
<dbReference type="Pfam" id="PF10155">
    <property type="entry name" value="CNOT11"/>
    <property type="match status" value="1"/>
</dbReference>
<protein>
    <recommendedName>
        <fullName evidence="2">non-specific serine/threonine protein kinase</fullName>
        <ecNumber evidence="2">2.7.11.1</ecNumber>
    </recommendedName>
</protein>
<feature type="domain" description="CRIB" evidence="14">
    <location>
        <begin position="175"/>
        <end position="188"/>
    </location>
</feature>
<dbReference type="PROSITE" id="PS50011">
    <property type="entry name" value="PROTEIN_KINASE_DOM"/>
    <property type="match status" value="1"/>
</dbReference>
<feature type="compositionally biased region" description="Low complexity" evidence="11">
    <location>
        <begin position="857"/>
        <end position="891"/>
    </location>
</feature>
<dbReference type="Gene3D" id="3.90.810.10">
    <property type="entry name" value="CRIB domain"/>
    <property type="match status" value="1"/>
</dbReference>
<dbReference type="GO" id="GO:0030014">
    <property type="term" value="C:CCR4-NOT complex"/>
    <property type="evidence" value="ECO:0007669"/>
    <property type="project" value="InterPro"/>
</dbReference>
<dbReference type="SMART" id="SM00220">
    <property type="entry name" value="S_TKc"/>
    <property type="match status" value="1"/>
</dbReference>
<gene>
    <name evidence="15" type="ORF">Agabi119p4_11624</name>
</gene>
<accession>A0A8H7BW05</accession>
<dbReference type="PROSITE" id="PS00107">
    <property type="entry name" value="PROTEIN_KINASE_ATP"/>
    <property type="match status" value="1"/>
</dbReference>
<dbReference type="InterPro" id="IPR011993">
    <property type="entry name" value="PH-like_dom_sf"/>
</dbReference>
<evidence type="ECO:0000259" key="14">
    <source>
        <dbReference type="PROSITE" id="PS50108"/>
    </source>
</evidence>
<dbReference type="FunFam" id="3.30.200.20:FF:000705">
    <property type="entry name" value="Non-specific serine/threonine protein kinase"/>
    <property type="match status" value="1"/>
</dbReference>
<dbReference type="EMBL" id="JABXXO010000016">
    <property type="protein sequence ID" value="KAF7759929.1"/>
    <property type="molecule type" value="Genomic_DNA"/>
</dbReference>
<dbReference type="InterPro" id="IPR019312">
    <property type="entry name" value="CNOT11"/>
</dbReference>
<dbReference type="GO" id="GO:0004674">
    <property type="term" value="F:protein serine/threonine kinase activity"/>
    <property type="evidence" value="ECO:0007669"/>
    <property type="project" value="UniProtKB-KW"/>
</dbReference>
<feature type="compositionally biased region" description="Basic and acidic residues" evidence="11">
    <location>
        <begin position="420"/>
        <end position="487"/>
    </location>
</feature>
<dbReference type="EC" id="2.7.11.1" evidence="2"/>
<dbReference type="InterPro" id="IPR051931">
    <property type="entry name" value="PAK3-like"/>
</dbReference>
<dbReference type="SUPFAM" id="SSF50729">
    <property type="entry name" value="PH domain-like"/>
    <property type="match status" value="1"/>
</dbReference>
<dbReference type="InterPro" id="IPR011009">
    <property type="entry name" value="Kinase-like_dom_sf"/>
</dbReference>
<dbReference type="InterPro" id="IPR000719">
    <property type="entry name" value="Prot_kinase_dom"/>
</dbReference>
<evidence type="ECO:0000259" key="12">
    <source>
        <dbReference type="PROSITE" id="PS50003"/>
    </source>
</evidence>
<reference evidence="15 16" key="1">
    <citation type="journal article" name="Sci. Rep.">
        <title>Telomere-to-telomere assembled and centromere annotated genomes of the two main subspecies of the button mushroom Agaricus bisporus reveal especially polymorphic chromosome ends.</title>
        <authorList>
            <person name="Sonnenberg A.S.M."/>
            <person name="Sedaghat-Telgerd N."/>
            <person name="Lavrijssen B."/>
            <person name="Ohm R.A."/>
            <person name="Hendrickx P.M."/>
            <person name="Scholtmeijer K."/>
            <person name="Baars J.J.P."/>
            <person name="van Peer A."/>
        </authorList>
    </citation>
    <scope>NUCLEOTIDE SEQUENCE [LARGE SCALE GENOMIC DNA]</scope>
    <source>
        <strain evidence="15 16">H119_p4</strain>
    </source>
</reference>
<comment type="catalytic activity">
    <reaction evidence="8">
        <text>L-threonyl-[protein] + ATP = O-phospho-L-threonyl-[protein] + ADP + H(+)</text>
        <dbReference type="Rhea" id="RHEA:46608"/>
        <dbReference type="Rhea" id="RHEA-COMP:11060"/>
        <dbReference type="Rhea" id="RHEA-COMP:11605"/>
        <dbReference type="ChEBI" id="CHEBI:15378"/>
        <dbReference type="ChEBI" id="CHEBI:30013"/>
        <dbReference type="ChEBI" id="CHEBI:30616"/>
        <dbReference type="ChEBI" id="CHEBI:61977"/>
        <dbReference type="ChEBI" id="CHEBI:456216"/>
        <dbReference type="EC" id="2.7.11.1"/>
    </reaction>
</comment>
<evidence type="ECO:0000256" key="1">
    <source>
        <dbReference type="ARBA" id="ARBA00008874"/>
    </source>
</evidence>
<dbReference type="SUPFAM" id="SSF56112">
    <property type="entry name" value="Protein kinase-like (PK-like)"/>
    <property type="match status" value="1"/>
</dbReference>
<feature type="compositionally biased region" description="Polar residues" evidence="11">
    <location>
        <begin position="307"/>
        <end position="318"/>
    </location>
</feature>
<keyword evidence="5 10" id="KW-0547">Nucleotide-binding</keyword>
<evidence type="ECO:0000256" key="7">
    <source>
        <dbReference type="ARBA" id="ARBA00022840"/>
    </source>
</evidence>
<dbReference type="Proteomes" id="UP000629468">
    <property type="component" value="Unassembled WGS sequence"/>
</dbReference>
<dbReference type="InterPro" id="IPR008271">
    <property type="entry name" value="Ser/Thr_kinase_AS"/>
</dbReference>
<dbReference type="CDD" id="cd06614">
    <property type="entry name" value="STKc_PAK"/>
    <property type="match status" value="1"/>
</dbReference>
<evidence type="ECO:0000256" key="5">
    <source>
        <dbReference type="ARBA" id="ARBA00022741"/>
    </source>
</evidence>
<feature type="compositionally biased region" description="Low complexity" evidence="11">
    <location>
        <begin position="408"/>
        <end position="419"/>
    </location>
</feature>
<dbReference type="Pfam" id="PF00169">
    <property type="entry name" value="PH"/>
    <property type="match status" value="1"/>
</dbReference>
<keyword evidence="6" id="KW-0418">Kinase</keyword>
<evidence type="ECO:0000256" key="8">
    <source>
        <dbReference type="ARBA" id="ARBA00047899"/>
    </source>
</evidence>
<dbReference type="InterPro" id="IPR000095">
    <property type="entry name" value="CRIB_dom"/>
</dbReference>
<keyword evidence="7 10" id="KW-0067">ATP-binding</keyword>
<comment type="catalytic activity">
    <reaction evidence="9">
        <text>L-seryl-[protein] + ATP = O-phospho-L-seryl-[protein] + ADP + H(+)</text>
        <dbReference type="Rhea" id="RHEA:17989"/>
        <dbReference type="Rhea" id="RHEA-COMP:9863"/>
        <dbReference type="Rhea" id="RHEA-COMP:11604"/>
        <dbReference type="ChEBI" id="CHEBI:15378"/>
        <dbReference type="ChEBI" id="CHEBI:29999"/>
        <dbReference type="ChEBI" id="CHEBI:30616"/>
        <dbReference type="ChEBI" id="CHEBI:83421"/>
        <dbReference type="ChEBI" id="CHEBI:456216"/>
        <dbReference type="EC" id="2.7.11.1"/>
    </reaction>
</comment>
<name>A0A8H7BW05_AGABI</name>
<dbReference type="PANTHER" id="PTHR45832">
    <property type="entry name" value="SERINE/THREONINE-PROTEIN KINASE SAMKA-RELATED-RELATED"/>
    <property type="match status" value="1"/>
</dbReference>
<sequence>MAHFQVSPASLTPSRPAPSPQPPRRPANDTSTALANSGYNSSFTTAAAPSISYNYSNGGIGSAPTRGNSADDFPGSQIIRSGSASIKEDGFASWLWKAKWLVLKEQTLSIHRNESSPTQTTIQLRDIANIERTDVKPYCLYLETKDKKYWLSLKNDEEVYGWQDDIYSRSPLMGVSNPTNFVHQVHVGFDSVTGHFTGLPEQWHKLLTNSAITQEDYAKNPQAVLDVLEFYTDRQKRELDELGPPARFNAGTGLGGAAAKPPVLSAIDRPGVKRQDTAPPGLASLEYENLSSAARAAADHVNGSHVAASQSASPGTSRSPLPSLGASTSSSSTSSPASIPNVPQASRAAPVPPIISATRQAPAVPAGVQKDVAAPSPDVLRARTRAQGPPAASQSTFPVPAREDSLLQKEQNQEQQRQAEIQRKEKEDQARRDEALRREREEQRREEIARARDEERRAQQQRQQEREREREREQERQLREREKEEQRPPLVTQSKSAPQVQPLQPTKKVQIQAQEKPKPLPTPGGGVAAAEAALTKPKEKRISAMTEVQIMEKLRSVVSEDDPKTLYSKIKKVGQGASGHVYVAKALATGKKIAIKEMDLAHQPRKELIVNEILVMKESQHPNIVNFLESYLVKSTELWVVMEYMEGGALTDIIENNTLEEDQISSICFETCKGLGHLHSQSIIHRDIKSDNVLLDAQGRVKITDFGFCAKLTDQKSKRATMVGTPYWMAPEVVKQKEYGAKVDIWSLGIMAIEMIENEPPYLDEEPLKALYLIATNGTPTLKRPEALSRELKSFLAVCLCVDVASRATANELLDHEFLKKASVIIHLSGGEGELIEKVSSFFPLLSRSLTYSSSPLLQQQPQQQQQQTMQWKGLATSGASSSLTSMEVSSTQGVGGGTRTSPRLRGMEMTGSPSLSSSFEGTNPTIHPTTSFYNSGNGNGNGNFETGSGSSSYTSGFGLPYSGGNGPPGGFNNASPSSPPTSPPNPMDIGKAGGDATITGRAANANINNNADVGLGLGMTMKPAKDTIISEPDQTHASVSHLLSRGYSLPCSTAAQAFTQLVQPTARFQLALDALLPLLDSQSRGVELAQRILVSFILYSLYAPYPITINPFRTVLHVAYVKERDKAIEVTHEGGVSANEQLVWVLWKILKGDGNDIGPYSPSTLARSPLPPKLRAVNLALDDELYNNTADLYDVTYSYFQKQQNNYRPSSASASLNNTNIPPSTNVISRLSLITRSPITVEDDRRNERVVQGMRLLLVARERTLTLAEQRVLLPLINDVTASRIITSLDLTPIVARNLSIAHPLFVGLLNNASDDNSNISQFLDVLPFLPPSLASMDLIGRLLRDQAFIKVPGYSTVADLVRMEVLGRFIHECIQWLERAEREEREGLISDDRFGKGVQNLCRFFNSLIKLQIVDPSSDVDSAEMMGFTLRCSRFEEANVLYRLFALSRY</sequence>
<dbReference type="InterPro" id="IPR001849">
    <property type="entry name" value="PH_domain"/>
</dbReference>
<dbReference type="Pfam" id="PF00786">
    <property type="entry name" value="PBD"/>
    <property type="match status" value="1"/>
</dbReference>
<dbReference type="InterPro" id="IPR017441">
    <property type="entry name" value="Protein_kinase_ATP_BS"/>
</dbReference>
<dbReference type="GO" id="GO:0005524">
    <property type="term" value="F:ATP binding"/>
    <property type="evidence" value="ECO:0007669"/>
    <property type="project" value="UniProtKB-UniRule"/>
</dbReference>
<dbReference type="PROSITE" id="PS50108">
    <property type="entry name" value="CRIB"/>
    <property type="match status" value="1"/>
</dbReference>
<evidence type="ECO:0000259" key="13">
    <source>
        <dbReference type="PROSITE" id="PS50011"/>
    </source>
</evidence>
<dbReference type="InterPro" id="IPR033923">
    <property type="entry name" value="PAK_BD"/>
</dbReference>
<keyword evidence="3" id="KW-0723">Serine/threonine-protein kinase</keyword>
<feature type="compositionally biased region" description="Pro residues" evidence="11">
    <location>
        <begin position="15"/>
        <end position="25"/>
    </location>
</feature>
<evidence type="ECO:0000313" key="16">
    <source>
        <dbReference type="Proteomes" id="UP000629468"/>
    </source>
</evidence>
<dbReference type="Gene3D" id="1.10.510.10">
    <property type="entry name" value="Transferase(Phosphotransferase) domain 1"/>
    <property type="match status" value="1"/>
</dbReference>
<feature type="compositionally biased region" description="Polar residues" evidence="11">
    <location>
        <begin position="491"/>
        <end position="513"/>
    </location>
</feature>
<dbReference type="PANTHER" id="PTHR45832:SF22">
    <property type="entry name" value="SERINE_THREONINE-PROTEIN KINASE SAMKA-RELATED"/>
    <property type="match status" value="1"/>
</dbReference>
<feature type="compositionally biased region" description="Polar residues" evidence="11">
    <location>
        <begin position="28"/>
        <end position="39"/>
    </location>
</feature>
<feature type="compositionally biased region" description="Low complexity" evidence="11">
    <location>
        <begin position="930"/>
        <end position="961"/>
    </location>
</feature>
<dbReference type="Gene3D" id="2.30.29.30">
    <property type="entry name" value="Pleckstrin-homology domain (PH domain)/Phosphotyrosine-binding domain (PTB)"/>
    <property type="match status" value="1"/>
</dbReference>
<organism evidence="15 16">
    <name type="scientific">Agaricus bisporus var. burnettii</name>
    <dbReference type="NCBI Taxonomy" id="192524"/>
    <lineage>
        <taxon>Eukaryota</taxon>
        <taxon>Fungi</taxon>
        <taxon>Dikarya</taxon>
        <taxon>Basidiomycota</taxon>
        <taxon>Agaricomycotina</taxon>
        <taxon>Agaricomycetes</taxon>
        <taxon>Agaricomycetidae</taxon>
        <taxon>Agaricales</taxon>
        <taxon>Agaricineae</taxon>
        <taxon>Agaricaceae</taxon>
        <taxon>Agaricus</taxon>
    </lineage>
</organism>
<dbReference type="Gene3D" id="3.30.200.20">
    <property type="entry name" value="Phosphorylase Kinase, domain 1"/>
    <property type="match status" value="1"/>
</dbReference>
<dbReference type="PROSITE" id="PS50003">
    <property type="entry name" value="PH_DOMAIN"/>
    <property type="match status" value="1"/>
</dbReference>
<dbReference type="PROSITE" id="PS00108">
    <property type="entry name" value="PROTEIN_KINASE_ST"/>
    <property type="match status" value="1"/>
</dbReference>
<comment type="similarity">
    <text evidence="1">Belongs to the protein kinase superfamily. STE Ser/Thr protein kinase family. STE20 subfamily.</text>
</comment>
<feature type="region of interest" description="Disordered" evidence="11">
    <location>
        <begin position="857"/>
        <end position="998"/>
    </location>
</feature>
<dbReference type="SMART" id="SM00285">
    <property type="entry name" value="PBD"/>
    <property type="match status" value="1"/>
</dbReference>
<dbReference type="FunFam" id="1.10.510.10:FF:000139">
    <property type="entry name" value="Non-specific serine/threonine protein kinase"/>
    <property type="match status" value="1"/>
</dbReference>
<dbReference type="FunFam" id="3.90.810.10:FF:000005">
    <property type="entry name" value="Non-specific serine/threonine protein kinase"/>
    <property type="match status" value="1"/>
</dbReference>
<feature type="domain" description="Protein kinase" evidence="13">
    <location>
        <begin position="567"/>
        <end position="819"/>
    </location>
</feature>